<dbReference type="PATRIC" id="fig|929558.5.peg.257"/>
<proteinExistence type="predicted"/>
<dbReference type="AlphaFoldDB" id="B6BL47"/>
<accession>H1FTK8</accession>
<dbReference type="Proteomes" id="UP000006431">
    <property type="component" value="Unassembled WGS sequence"/>
</dbReference>
<dbReference type="HOGENOM" id="CLU_1106656_0_0_7"/>
<protein>
    <submittedName>
        <fullName evidence="2">Uncharacterized protein</fullName>
    </submittedName>
</protein>
<evidence type="ECO:0000313" key="2">
    <source>
        <dbReference type="EMBL" id="EHP28784.1"/>
    </source>
</evidence>
<comment type="caution">
    <text evidence="2">The sequence shown here is derived from an EMBL/GenBank/DDBJ whole genome shotgun (WGS) entry which is preliminary data.</text>
</comment>
<accession>B6BL47</accession>
<name>B6BL47_SULGG</name>
<reference evidence="2 3" key="1">
    <citation type="journal article" date="2012" name="Proc. Natl. Acad. Sci. U.S.A.">
        <title>Genome and physiology of a model Epsilonproteobacterium responsible for sulfide detoxification in marine oxygen depletion zones.</title>
        <authorList>
            <person name="Grote J."/>
            <person name="Schott T."/>
            <person name="Bruckner C.G."/>
            <person name="Glockner F.O."/>
            <person name="Jost G."/>
            <person name="Teeling H."/>
            <person name="Labrenz M."/>
            <person name="Jurgens K."/>
        </authorList>
    </citation>
    <scope>NUCLEOTIDE SEQUENCE [LARGE SCALE GENOMIC DNA]</scope>
    <source>
        <strain evidence="2 3">GD1</strain>
    </source>
</reference>
<organism evidence="2 3">
    <name type="scientific">Sulfurimonas gotlandica (strain DSM 19862 / JCM 16533 / GD1)</name>
    <dbReference type="NCBI Taxonomy" id="929558"/>
    <lineage>
        <taxon>Bacteria</taxon>
        <taxon>Pseudomonadati</taxon>
        <taxon>Campylobacterota</taxon>
        <taxon>Epsilonproteobacteria</taxon>
        <taxon>Campylobacterales</taxon>
        <taxon>Sulfurimonadaceae</taxon>
        <taxon>Sulfurimonas</taxon>
    </lineage>
</organism>
<gene>
    <name evidence="2" type="ORF">SMGD1_0257</name>
</gene>
<dbReference type="EMBL" id="AFRZ01000001">
    <property type="protein sequence ID" value="EHP28784.1"/>
    <property type="molecule type" value="Genomic_DNA"/>
</dbReference>
<feature type="coiled-coil region" evidence="1">
    <location>
        <begin position="16"/>
        <end position="72"/>
    </location>
</feature>
<evidence type="ECO:0000256" key="1">
    <source>
        <dbReference type="SAM" id="Coils"/>
    </source>
</evidence>
<evidence type="ECO:0000313" key="3">
    <source>
        <dbReference type="Proteomes" id="UP000006431"/>
    </source>
</evidence>
<keyword evidence="3" id="KW-1185">Reference proteome</keyword>
<sequence>MLRSSLNKVVKKIVQLKTIENLLEAQEDELRDFFNKHTDQDSSTYKSKESKLNEIYNALDFLKEEIHDVEHKYNMKILKSNEGTRYYRELIVSFLCVNEYDLELYDNDENIFRLFSEANFLACNFRIFDKTYFKKLLDTYLSNKNIMDIKDASYSFEITERNENDERKYHKYRILITTDNEINSEFLLAMDIEDYETNDIWFTHKDISYEFKIAGERYFRGLFDITKMVKNIITSPTAKENKNYKLQMRAA</sequence>
<keyword evidence="1" id="KW-0175">Coiled coil</keyword>